<keyword evidence="3" id="KW-0964">Secreted</keyword>
<evidence type="ECO:0000313" key="9">
    <source>
        <dbReference type="EMBL" id="BAQ19179.1"/>
    </source>
</evidence>
<keyword evidence="4 6" id="KW-0339">Growth factor</keyword>
<dbReference type="GeneID" id="101234457"/>
<evidence type="ECO:0000256" key="4">
    <source>
        <dbReference type="ARBA" id="ARBA00023030"/>
    </source>
</evidence>
<dbReference type="GO" id="GO:0005615">
    <property type="term" value="C:extracellular space"/>
    <property type="evidence" value="ECO:0007669"/>
    <property type="project" value="TreeGrafter"/>
</dbReference>
<evidence type="ECO:0000259" key="8">
    <source>
        <dbReference type="PROSITE" id="PS51362"/>
    </source>
</evidence>
<keyword evidence="7" id="KW-0732">Signal</keyword>
<comment type="subcellular location">
    <subcellularLocation>
        <location evidence="1">Secreted</location>
    </subcellularLocation>
</comment>
<sequence length="364" mass="42043">MKWKSNAVFVYLFYTVRLTLGQPLSKSNQGNISVYAEMQGLGRLYDNENVPQYLRSLYKSLSSKNMSGDLLHDGNVARSYNDLNTKSKSKTHYCLFNVSDIDNQQEILKKAELRLFKSHYSKNRFQTDVLQVIVTNLFNNKTVSSKKMSFYSYGWQVFPVTKVVQDWIDNRTHNRGLNILVQKLNGSSVRFDLNFNNFYRHDSALITFTKEKRELSLLSLLKKNELQPILGMNKKSKNINDVGNRVRRSEEGRESKLCGVEPLVVPLELIDWHNLFIMPKSFSINQCKGRCFHKNDEDYLGQTSHSILQALYADVLQDDNVNYPCCAPTKFLPASAILNDRSSNREVYKLVQLENLQVTECECL</sequence>
<dbReference type="GO" id="GO:0005125">
    <property type="term" value="F:cytokine activity"/>
    <property type="evidence" value="ECO:0007669"/>
    <property type="project" value="TreeGrafter"/>
</dbReference>
<dbReference type="InterPro" id="IPR015615">
    <property type="entry name" value="TGF-beta-rel"/>
</dbReference>
<dbReference type="RefSeq" id="NP_001296606.1">
    <property type="nucleotide sequence ID" value="NM_001309677.1"/>
</dbReference>
<feature type="chain" id="PRO_5002110654" evidence="7">
    <location>
        <begin position="22"/>
        <end position="364"/>
    </location>
</feature>
<evidence type="ECO:0000256" key="3">
    <source>
        <dbReference type="ARBA" id="ARBA00022525"/>
    </source>
</evidence>
<dbReference type="SMART" id="SM00204">
    <property type="entry name" value="TGFB"/>
    <property type="match status" value="1"/>
</dbReference>
<reference evidence="9" key="1">
    <citation type="submission" date="2013-06" db="EMBL/GenBank/DDBJ databases">
        <title>Nodal signalling determines biradial asymmetry in Hydra.</title>
        <authorList>
            <person name="Watanabe H."/>
            <person name="Schmidt H."/>
            <person name="Kuhn A."/>
            <person name="Oezbek S."/>
            <person name="Hobmayer B."/>
            <person name="Holstein T.W."/>
        </authorList>
    </citation>
    <scope>NUCLEOTIDE SEQUENCE</scope>
</reference>
<dbReference type="AlphaFoldDB" id="A0A0B6VI39"/>
<name>A0A0B6VI39_HYDVU</name>
<evidence type="ECO:0000256" key="5">
    <source>
        <dbReference type="ARBA" id="ARBA00023157"/>
    </source>
</evidence>
<evidence type="ECO:0000256" key="7">
    <source>
        <dbReference type="SAM" id="SignalP"/>
    </source>
</evidence>
<organism evidence="9">
    <name type="scientific">Hydra vulgaris</name>
    <name type="common">Hydra</name>
    <name type="synonym">Hydra attenuata</name>
    <dbReference type="NCBI Taxonomy" id="6087"/>
    <lineage>
        <taxon>Eukaryota</taxon>
        <taxon>Metazoa</taxon>
        <taxon>Cnidaria</taxon>
        <taxon>Hydrozoa</taxon>
        <taxon>Hydroidolina</taxon>
        <taxon>Anthoathecata</taxon>
        <taxon>Aplanulata</taxon>
        <taxon>Hydridae</taxon>
        <taxon>Hydra</taxon>
    </lineage>
</organism>
<dbReference type="Gene3D" id="2.10.90.10">
    <property type="entry name" value="Cystine-knot cytokines"/>
    <property type="match status" value="1"/>
</dbReference>
<dbReference type="InterPro" id="IPR001111">
    <property type="entry name" value="TGF-b_propeptide"/>
</dbReference>
<gene>
    <name evidence="9" type="primary">HmaTgf3</name>
</gene>
<dbReference type="SUPFAM" id="SSF57501">
    <property type="entry name" value="Cystine-knot cytokines"/>
    <property type="match status" value="1"/>
</dbReference>
<proteinExistence type="evidence at transcript level"/>
<dbReference type="InterPro" id="IPR029034">
    <property type="entry name" value="Cystine-knot_cytokine"/>
</dbReference>
<dbReference type="PANTHER" id="PTHR11848">
    <property type="entry name" value="TGF-BETA FAMILY"/>
    <property type="match status" value="1"/>
</dbReference>
<dbReference type="Pfam" id="PF00688">
    <property type="entry name" value="TGFb_propeptide"/>
    <property type="match status" value="1"/>
</dbReference>
<dbReference type="OrthoDB" id="6034982at2759"/>
<feature type="domain" description="TGF-beta family profile" evidence="8">
    <location>
        <begin position="245"/>
        <end position="364"/>
    </location>
</feature>
<evidence type="ECO:0000256" key="6">
    <source>
        <dbReference type="RuleBase" id="RU000354"/>
    </source>
</evidence>
<dbReference type="PROSITE" id="PS51362">
    <property type="entry name" value="TGF_BETA_2"/>
    <property type="match status" value="1"/>
</dbReference>
<evidence type="ECO:0000256" key="2">
    <source>
        <dbReference type="ARBA" id="ARBA00006656"/>
    </source>
</evidence>
<accession>A0A0B6VI39</accession>
<comment type="similarity">
    <text evidence="2 6">Belongs to the TGF-beta family.</text>
</comment>
<dbReference type="EMBL" id="AB823951">
    <property type="protein sequence ID" value="BAQ19179.1"/>
    <property type="molecule type" value="mRNA"/>
</dbReference>
<feature type="signal peptide" evidence="7">
    <location>
        <begin position="1"/>
        <end position="21"/>
    </location>
</feature>
<dbReference type="Pfam" id="PF00019">
    <property type="entry name" value="TGF_beta"/>
    <property type="match status" value="1"/>
</dbReference>
<dbReference type="InterPro" id="IPR001839">
    <property type="entry name" value="TGF-b_C"/>
</dbReference>
<evidence type="ECO:0000256" key="1">
    <source>
        <dbReference type="ARBA" id="ARBA00004613"/>
    </source>
</evidence>
<dbReference type="Gene3D" id="2.60.120.970">
    <property type="match status" value="1"/>
</dbReference>
<keyword evidence="5" id="KW-1015">Disulfide bond</keyword>
<dbReference type="KEGG" id="hmg:101234457"/>
<dbReference type="CDD" id="cd13756">
    <property type="entry name" value="TGF_beta_BMPs_GDFs"/>
    <property type="match status" value="1"/>
</dbReference>
<dbReference type="GO" id="GO:0008083">
    <property type="term" value="F:growth factor activity"/>
    <property type="evidence" value="ECO:0007669"/>
    <property type="project" value="UniProtKB-KW"/>
</dbReference>
<protein>
    <submittedName>
        <fullName evidence="9">Transforming growth factor 3 protein</fullName>
    </submittedName>
</protein>